<gene>
    <name evidence="1" type="ORF">POCULU_LOCUS2949</name>
</gene>
<evidence type="ECO:0000313" key="1">
    <source>
        <dbReference type="EMBL" id="CAG8508570.1"/>
    </source>
</evidence>
<dbReference type="AlphaFoldDB" id="A0A9N8ZV97"/>
<proteinExistence type="predicted"/>
<keyword evidence="2" id="KW-1185">Reference proteome</keyword>
<name>A0A9N8ZV97_9GLOM</name>
<dbReference type="Proteomes" id="UP000789572">
    <property type="component" value="Unassembled WGS sequence"/>
</dbReference>
<evidence type="ECO:0000313" key="2">
    <source>
        <dbReference type="Proteomes" id="UP000789572"/>
    </source>
</evidence>
<protein>
    <submittedName>
        <fullName evidence="1">6908_t:CDS:1</fullName>
    </submittedName>
</protein>
<organism evidence="1 2">
    <name type="scientific">Paraglomus occultum</name>
    <dbReference type="NCBI Taxonomy" id="144539"/>
    <lineage>
        <taxon>Eukaryota</taxon>
        <taxon>Fungi</taxon>
        <taxon>Fungi incertae sedis</taxon>
        <taxon>Mucoromycota</taxon>
        <taxon>Glomeromycotina</taxon>
        <taxon>Glomeromycetes</taxon>
        <taxon>Paraglomerales</taxon>
        <taxon>Paraglomeraceae</taxon>
        <taxon>Paraglomus</taxon>
    </lineage>
</organism>
<dbReference type="EMBL" id="CAJVPJ010000301">
    <property type="protein sequence ID" value="CAG8508570.1"/>
    <property type="molecule type" value="Genomic_DNA"/>
</dbReference>
<reference evidence="1" key="1">
    <citation type="submission" date="2021-06" db="EMBL/GenBank/DDBJ databases">
        <authorList>
            <person name="Kallberg Y."/>
            <person name="Tangrot J."/>
            <person name="Rosling A."/>
        </authorList>
    </citation>
    <scope>NUCLEOTIDE SEQUENCE</scope>
    <source>
        <strain evidence="1">IA702</strain>
    </source>
</reference>
<accession>A0A9N8ZV97</accession>
<comment type="caution">
    <text evidence="1">The sequence shown here is derived from an EMBL/GenBank/DDBJ whole genome shotgun (WGS) entry which is preliminary data.</text>
</comment>
<sequence>MARTHHLRLLSFINPPRGHVRQTAAIGAILSPLVENHVPSFACPNNLEQNVAAKNSVLACRMKKSIEENDE</sequence>